<keyword evidence="7" id="KW-0472">Membrane</keyword>
<feature type="transmembrane region" description="Helical" evidence="7">
    <location>
        <begin position="7"/>
        <end position="28"/>
    </location>
</feature>
<dbReference type="PROSITE" id="PS01096">
    <property type="entry name" value="PPIC_PPIASE_1"/>
    <property type="match status" value="1"/>
</dbReference>
<dbReference type="InterPro" id="IPR000297">
    <property type="entry name" value="PPIase_PpiC"/>
</dbReference>
<dbReference type="SUPFAM" id="SSF109998">
    <property type="entry name" value="Triger factor/SurA peptide-binding domain-like"/>
    <property type="match status" value="1"/>
</dbReference>
<keyword evidence="4 6" id="KW-0697">Rotamase</keyword>
<dbReference type="PANTHER" id="PTHR47245">
    <property type="entry name" value="PEPTIDYLPROLYL ISOMERASE"/>
    <property type="match status" value="1"/>
</dbReference>
<dbReference type="PROSITE" id="PS50198">
    <property type="entry name" value="PPIC_PPIASE_2"/>
    <property type="match status" value="1"/>
</dbReference>
<comment type="catalytic activity">
    <reaction evidence="1">
        <text>[protein]-peptidylproline (omega=180) = [protein]-peptidylproline (omega=0)</text>
        <dbReference type="Rhea" id="RHEA:16237"/>
        <dbReference type="Rhea" id="RHEA-COMP:10747"/>
        <dbReference type="Rhea" id="RHEA-COMP:10748"/>
        <dbReference type="ChEBI" id="CHEBI:83833"/>
        <dbReference type="ChEBI" id="CHEBI:83834"/>
        <dbReference type="EC" id="5.2.1.8"/>
    </reaction>
</comment>
<evidence type="ECO:0000256" key="1">
    <source>
        <dbReference type="ARBA" id="ARBA00000971"/>
    </source>
</evidence>
<dbReference type="PANTHER" id="PTHR47245:SF1">
    <property type="entry name" value="FOLDASE PROTEIN PRSA"/>
    <property type="match status" value="1"/>
</dbReference>
<keyword evidence="7" id="KW-0812">Transmembrane</keyword>
<organism evidence="9 10">
    <name type="scientific">Paenibacillus profundus</name>
    <dbReference type="NCBI Taxonomy" id="1173085"/>
    <lineage>
        <taxon>Bacteria</taxon>
        <taxon>Bacillati</taxon>
        <taxon>Bacillota</taxon>
        <taxon>Bacilli</taxon>
        <taxon>Bacillales</taxon>
        <taxon>Paenibacillaceae</taxon>
        <taxon>Paenibacillus</taxon>
    </lineage>
</organism>
<evidence type="ECO:0000313" key="10">
    <source>
        <dbReference type="Proteomes" id="UP001199916"/>
    </source>
</evidence>
<dbReference type="Proteomes" id="UP001199916">
    <property type="component" value="Unassembled WGS sequence"/>
</dbReference>
<dbReference type="SUPFAM" id="SSF54534">
    <property type="entry name" value="FKBP-like"/>
    <property type="match status" value="1"/>
</dbReference>
<evidence type="ECO:0000256" key="7">
    <source>
        <dbReference type="SAM" id="Phobius"/>
    </source>
</evidence>
<feature type="domain" description="PpiC" evidence="8">
    <location>
        <begin position="171"/>
        <end position="263"/>
    </location>
</feature>
<dbReference type="InterPro" id="IPR046357">
    <property type="entry name" value="PPIase_dom_sf"/>
</dbReference>
<dbReference type="InterPro" id="IPR027304">
    <property type="entry name" value="Trigger_fact/SurA_dom_sf"/>
</dbReference>
<evidence type="ECO:0000256" key="5">
    <source>
        <dbReference type="ARBA" id="ARBA00023235"/>
    </source>
</evidence>
<evidence type="ECO:0000256" key="2">
    <source>
        <dbReference type="ARBA" id="ARBA00013194"/>
    </source>
</evidence>
<dbReference type="RefSeq" id="WP_019420314.1">
    <property type="nucleotide sequence ID" value="NZ_JAJNBZ010000028.1"/>
</dbReference>
<keyword evidence="5 6" id="KW-0413">Isomerase</keyword>
<dbReference type="InterPro" id="IPR050245">
    <property type="entry name" value="PrsA_foldase"/>
</dbReference>
<comment type="caution">
    <text evidence="9">The sequence shown here is derived from an EMBL/GenBank/DDBJ whole genome shotgun (WGS) entry which is preliminary data.</text>
</comment>
<dbReference type="Pfam" id="PF00639">
    <property type="entry name" value="Rotamase"/>
    <property type="match status" value="1"/>
</dbReference>
<keyword evidence="10" id="KW-1185">Reference proteome</keyword>
<proteinExistence type="predicted"/>
<evidence type="ECO:0000256" key="4">
    <source>
        <dbReference type="ARBA" id="ARBA00023110"/>
    </source>
</evidence>
<accession>A0ABS8YKH9</accession>
<sequence>MTKEVKSLWGCIIILFTCIIILAGILIFRLDTTAEEHDATLPPKSSSVVATIGDELVTRSEWDAELQRQYGAMVLEQILTSKAAEKEAKTLGIDVTREEVEWELKQQMRGYDDEEVYFQAMQEQLGMSPRQLRQDLYNRLLMEKIATNGVEVTEEEVERYLEKHRDVYELVASYDIVHIIVPTVREANEILKRVQQGETFADLAEQLSRDEFTSNQGGRLGWIDEDDPFVNTAELNAATQMSVGEISEPIQVKDGYAIVMLNGKKEVEPEERKALRGRVRKDLALSKTSPLTDWEEALRKKYNAAIKDSAFAEHHG</sequence>
<dbReference type="Pfam" id="PF13624">
    <property type="entry name" value="SurA_N_3"/>
    <property type="match status" value="1"/>
</dbReference>
<dbReference type="GO" id="GO:0003755">
    <property type="term" value="F:peptidyl-prolyl cis-trans isomerase activity"/>
    <property type="evidence" value="ECO:0007669"/>
    <property type="project" value="UniProtKB-EC"/>
</dbReference>
<name>A0ABS8YKH9_9BACL</name>
<dbReference type="Gene3D" id="3.10.50.40">
    <property type="match status" value="1"/>
</dbReference>
<keyword evidence="7" id="KW-1133">Transmembrane helix</keyword>
<evidence type="ECO:0000256" key="3">
    <source>
        <dbReference type="ARBA" id="ARBA00022729"/>
    </source>
</evidence>
<evidence type="ECO:0000256" key="6">
    <source>
        <dbReference type="PROSITE-ProRule" id="PRU00278"/>
    </source>
</evidence>
<reference evidence="9 10" key="1">
    <citation type="submission" date="2021-11" db="EMBL/GenBank/DDBJ databases">
        <title>Draft genome sequence of Paenibacillus profundus YoMME, a new Gram-positive bacteria with exoelectrogenic properties.</title>
        <authorList>
            <person name="Hubenova Y."/>
            <person name="Hubenova E."/>
            <person name="Manasiev Y."/>
            <person name="Peykov S."/>
            <person name="Mitov M."/>
        </authorList>
    </citation>
    <scope>NUCLEOTIDE SEQUENCE [LARGE SCALE GENOMIC DNA]</scope>
    <source>
        <strain evidence="9 10">YoMME</strain>
    </source>
</reference>
<protein>
    <recommendedName>
        <fullName evidence="2">peptidylprolyl isomerase</fullName>
        <ecNumber evidence="2">5.2.1.8</ecNumber>
    </recommendedName>
</protein>
<dbReference type="InterPro" id="IPR023058">
    <property type="entry name" value="PPIase_PpiC_CS"/>
</dbReference>
<evidence type="ECO:0000313" key="9">
    <source>
        <dbReference type="EMBL" id="MCE5172385.1"/>
    </source>
</evidence>
<gene>
    <name evidence="9" type="ORF">LQV63_24220</name>
</gene>
<dbReference type="EMBL" id="JAJNBZ010000028">
    <property type="protein sequence ID" value="MCE5172385.1"/>
    <property type="molecule type" value="Genomic_DNA"/>
</dbReference>
<evidence type="ECO:0000259" key="8">
    <source>
        <dbReference type="PROSITE" id="PS50198"/>
    </source>
</evidence>
<dbReference type="EC" id="5.2.1.8" evidence="2"/>
<keyword evidence="3" id="KW-0732">Signal</keyword>
<dbReference type="Gene3D" id="1.10.4030.10">
    <property type="entry name" value="Porin chaperone SurA, peptide-binding domain"/>
    <property type="match status" value="1"/>
</dbReference>